<dbReference type="Proteomes" id="UP001056429">
    <property type="component" value="Unassembled WGS sequence"/>
</dbReference>
<dbReference type="RefSeq" id="WP_250859480.1">
    <property type="nucleotide sequence ID" value="NZ_JAGSOJ010000002.1"/>
</dbReference>
<comment type="caution">
    <text evidence="1">The sequence shown here is derived from an EMBL/GenBank/DDBJ whole genome shotgun (WGS) entry which is preliminary data.</text>
</comment>
<evidence type="ECO:0000313" key="2">
    <source>
        <dbReference type="Proteomes" id="UP001056429"/>
    </source>
</evidence>
<reference evidence="1" key="1">
    <citation type="journal article" date="2021" name="mSystems">
        <title>Bacteria and Archaea Synergistically Convert Glycine Betaine to Biogenic Methane in the Formosa Cold Seep of the South China Sea.</title>
        <authorList>
            <person name="Li L."/>
            <person name="Zhang W."/>
            <person name="Zhang S."/>
            <person name="Song L."/>
            <person name="Sun Q."/>
            <person name="Zhang H."/>
            <person name="Xiang H."/>
            <person name="Dong X."/>
        </authorList>
    </citation>
    <scope>NUCLEOTIDE SEQUENCE</scope>
    <source>
        <strain evidence="1">ZWT</strain>
    </source>
</reference>
<accession>A0A9J6P3R2</accession>
<name>A0A9J6P3R2_9CLOT</name>
<reference evidence="1" key="2">
    <citation type="submission" date="2021-04" db="EMBL/GenBank/DDBJ databases">
        <authorList>
            <person name="Dong X."/>
        </authorList>
    </citation>
    <scope>NUCLEOTIDE SEQUENCE</scope>
    <source>
        <strain evidence="1">ZWT</strain>
    </source>
</reference>
<dbReference type="PANTHER" id="PTHR37835">
    <property type="entry name" value="ALPHA-CLOSTRIPAIN"/>
    <property type="match status" value="1"/>
</dbReference>
<keyword evidence="2" id="KW-1185">Reference proteome</keyword>
<gene>
    <name evidence="1" type="ORF">KDK92_12005</name>
</gene>
<organism evidence="1 2">
    <name type="scientific">Oceanirhabdus seepicola</name>
    <dbReference type="NCBI Taxonomy" id="2828781"/>
    <lineage>
        <taxon>Bacteria</taxon>
        <taxon>Bacillati</taxon>
        <taxon>Bacillota</taxon>
        <taxon>Clostridia</taxon>
        <taxon>Eubacteriales</taxon>
        <taxon>Clostridiaceae</taxon>
        <taxon>Oceanirhabdus</taxon>
    </lineage>
</organism>
<dbReference type="AlphaFoldDB" id="A0A9J6P3R2"/>
<dbReference type="InterPro" id="IPR005077">
    <property type="entry name" value="Peptidase_C11"/>
</dbReference>
<dbReference type="EMBL" id="JAGSOJ010000002">
    <property type="protein sequence ID" value="MCM1990445.1"/>
    <property type="molecule type" value="Genomic_DNA"/>
</dbReference>
<dbReference type="PANTHER" id="PTHR37835:SF1">
    <property type="entry name" value="ALPHA-CLOSTRIPAIN"/>
    <property type="match status" value="1"/>
</dbReference>
<sequence length="407" mass="46757">MIKSIKEWTILIYADGNNELVPEMIQSKLDVEKFGPKHNLNVVMQIGLASMELVKILTPLKPLPKHTEISSGVKRYYVLNSKSILIEDLGNINMAGPHNLYDFIKWGIENYPAKHYLLALSGHGFSFVGAIPDLSQNTPYLMNLVDMCKAVNMSQKDTGVKIDILLLDMCHMNKIEVIYELGKDKENSVKNVITYIENGPLRGIPYDKILSSLEKSIPVNDIGYLIKDILNNINLNLVAIDINYESLEQIKRTVNNLAYFYLINERFNNKPPSELIYSINCKDPFYNYVLELQNALKQIIIYYKSDYFIKNNIINITTTDLSKSFDSVEVIPIYNKLGFAKNNLWSNVITNKAINDPLKPNIDILFKPMFMSSKILIPWIWSMNSYLSKDEILLVSYKLLKYMNRLS</sequence>
<evidence type="ECO:0000313" key="1">
    <source>
        <dbReference type="EMBL" id="MCM1990445.1"/>
    </source>
</evidence>
<dbReference type="Gene3D" id="3.40.50.11970">
    <property type="match status" value="1"/>
</dbReference>
<proteinExistence type="predicted"/>
<protein>
    <submittedName>
        <fullName evidence="1">Clostripain</fullName>
    </submittedName>
</protein>
<dbReference type="Pfam" id="PF03415">
    <property type="entry name" value="Peptidase_C11"/>
    <property type="match status" value="1"/>
</dbReference>